<dbReference type="PANTHER" id="PTHR30055">
    <property type="entry name" value="HTH-TYPE TRANSCRIPTIONAL REGULATOR RUTR"/>
    <property type="match status" value="1"/>
</dbReference>
<sequence length="228" mass="25607">MATSAAKTHDRAMAPGQAGSQAGSRTRPPTRAKGQETAERVRKAALKRFAASGYAAVSMREIASDVGVRPGALYNHFPTKQDILKDLMLSHMADLLAAWEASDLPGETDPLERFVRFHIRYHLERADEVFISYMELRNLEPENFRIIEAERRRYEALLTDILENGRSAGRYAAEDPKVTTRAIIAMLTGIPAWYREGGRLSERDIEELYLDLVRKAVAPEIPHGDRMA</sequence>
<dbReference type="PANTHER" id="PTHR30055:SF237">
    <property type="entry name" value="TRANSCRIPTIONAL REPRESSOR MCE3R"/>
    <property type="match status" value="1"/>
</dbReference>
<gene>
    <name evidence="5" type="ORF">CLV41_10663</name>
</gene>
<protein>
    <submittedName>
        <fullName evidence="5">AcrR family transcriptional regulator</fullName>
    </submittedName>
</protein>
<dbReference type="InterPro" id="IPR050109">
    <property type="entry name" value="HTH-type_TetR-like_transc_reg"/>
</dbReference>
<evidence type="ECO:0000313" key="6">
    <source>
        <dbReference type="Proteomes" id="UP000236959"/>
    </source>
</evidence>
<evidence type="ECO:0000256" key="3">
    <source>
        <dbReference type="SAM" id="MobiDB-lite"/>
    </source>
</evidence>
<organism evidence="5 6">
    <name type="scientific">Roseibium marinum</name>
    <dbReference type="NCBI Taxonomy" id="281252"/>
    <lineage>
        <taxon>Bacteria</taxon>
        <taxon>Pseudomonadati</taxon>
        <taxon>Pseudomonadota</taxon>
        <taxon>Alphaproteobacteria</taxon>
        <taxon>Hyphomicrobiales</taxon>
        <taxon>Stappiaceae</taxon>
        <taxon>Roseibium</taxon>
    </lineage>
</organism>
<proteinExistence type="predicted"/>
<dbReference type="EMBL" id="PPCN01000006">
    <property type="protein sequence ID" value="POF30450.1"/>
    <property type="molecule type" value="Genomic_DNA"/>
</dbReference>
<evidence type="ECO:0000313" key="5">
    <source>
        <dbReference type="EMBL" id="POF30450.1"/>
    </source>
</evidence>
<feature type="DNA-binding region" description="H-T-H motif" evidence="2">
    <location>
        <begin position="58"/>
        <end position="77"/>
    </location>
</feature>
<dbReference type="RefSeq" id="WP_328590042.1">
    <property type="nucleotide sequence ID" value="NZ_PPCN01000006.1"/>
</dbReference>
<dbReference type="Proteomes" id="UP000236959">
    <property type="component" value="Unassembled WGS sequence"/>
</dbReference>
<dbReference type="InterPro" id="IPR001647">
    <property type="entry name" value="HTH_TetR"/>
</dbReference>
<evidence type="ECO:0000259" key="4">
    <source>
        <dbReference type="PROSITE" id="PS50977"/>
    </source>
</evidence>
<keyword evidence="1 2" id="KW-0238">DNA-binding</keyword>
<dbReference type="Pfam" id="PF17932">
    <property type="entry name" value="TetR_C_24"/>
    <property type="match status" value="1"/>
</dbReference>
<dbReference type="InterPro" id="IPR036271">
    <property type="entry name" value="Tet_transcr_reg_TetR-rel_C_sf"/>
</dbReference>
<dbReference type="SUPFAM" id="SSF48498">
    <property type="entry name" value="Tetracyclin repressor-like, C-terminal domain"/>
    <property type="match status" value="1"/>
</dbReference>
<evidence type="ECO:0000256" key="1">
    <source>
        <dbReference type="ARBA" id="ARBA00023125"/>
    </source>
</evidence>
<name>A0A2S3USB3_9HYPH</name>
<keyword evidence="6" id="KW-1185">Reference proteome</keyword>
<reference evidence="5 6" key="1">
    <citation type="submission" date="2018-01" db="EMBL/GenBank/DDBJ databases">
        <title>Genomic Encyclopedia of Archaeal and Bacterial Type Strains, Phase II (KMG-II): from individual species to whole genera.</title>
        <authorList>
            <person name="Goeker M."/>
        </authorList>
    </citation>
    <scope>NUCLEOTIDE SEQUENCE [LARGE SCALE GENOMIC DNA]</scope>
    <source>
        <strain evidence="5 6">DSM 17023</strain>
    </source>
</reference>
<feature type="region of interest" description="Disordered" evidence="3">
    <location>
        <begin position="1"/>
        <end position="39"/>
    </location>
</feature>
<dbReference type="PRINTS" id="PR00455">
    <property type="entry name" value="HTHTETR"/>
</dbReference>
<evidence type="ECO:0000256" key="2">
    <source>
        <dbReference type="PROSITE-ProRule" id="PRU00335"/>
    </source>
</evidence>
<dbReference type="PROSITE" id="PS50977">
    <property type="entry name" value="HTH_TETR_2"/>
    <property type="match status" value="1"/>
</dbReference>
<feature type="domain" description="HTH tetR-type" evidence="4">
    <location>
        <begin position="35"/>
        <end position="95"/>
    </location>
</feature>
<dbReference type="SUPFAM" id="SSF46689">
    <property type="entry name" value="Homeodomain-like"/>
    <property type="match status" value="1"/>
</dbReference>
<dbReference type="GO" id="GO:0003700">
    <property type="term" value="F:DNA-binding transcription factor activity"/>
    <property type="evidence" value="ECO:0007669"/>
    <property type="project" value="TreeGrafter"/>
</dbReference>
<dbReference type="AlphaFoldDB" id="A0A2S3USB3"/>
<dbReference type="InterPro" id="IPR009057">
    <property type="entry name" value="Homeodomain-like_sf"/>
</dbReference>
<dbReference type="InterPro" id="IPR041490">
    <property type="entry name" value="KstR2_TetR_C"/>
</dbReference>
<dbReference type="GO" id="GO:0000976">
    <property type="term" value="F:transcription cis-regulatory region binding"/>
    <property type="evidence" value="ECO:0007669"/>
    <property type="project" value="TreeGrafter"/>
</dbReference>
<accession>A0A2S3USB3</accession>
<dbReference type="Pfam" id="PF00440">
    <property type="entry name" value="TetR_N"/>
    <property type="match status" value="1"/>
</dbReference>
<comment type="caution">
    <text evidence="5">The sequence shown here is derived from an EMBL/GenBank/DDBJ whole genome shotgun (WGS) entry which is preliminary data.</text>
</comment>
<dbReference type="Gene3D" id="1.10.357.10">
    <property type="entry name" value="Tetracycline Repressor, domain 2"/>
    <property type="match status" value="1"/>
</dbReference>